<reference evidence="1" key="1">
    <citation type="submission" date="2021-06" db="EMBL/GenBank/DDBJ databases">
        <authorList>
            <person name="Kallberg Y."/>
            <person name="Tangrot J."/>
            <person name="Rosling A."/>
        </authorList>
    </citation>
    <scope>NUCLEOTIDE SEQUENCE</scope>
    <source>
        <strain evidence="1">IA702</strain>
    </source>
</reference>
<dbReference type="Proteomes" id="UP000789572">
    <property type="component" value="Unassembled WGS sequence"/>
</dbReference>
<gene>
    <name evidence="1" type="ORF">POCULU_LOCUS11353</name>
</gene>
<comment type="caution">
    <text evidence="1">The sequence shown here is derived from an EMBL/GenBank/DDBJ whole genome shotgun (WGS) entry which is preliminary data.</text>
</comment>
<protein>
    <submittedName>
        <fullName evidence="1">4400_t:CDS:1</fullName>
    </submittedName>
</protein>
<keyword evidence="2" id="KW-1185">Reference proteome</keyword>
<name>A0A9N9HD26_9GLOM</name>
<organism evidence="1 2">
    <name type="scientific">Paraglomus occultum</name>
    <dbReference type="NCBI Taxonomy" id="144539"/>
    <lineage>
        <taxon>Eukaryota</taxon>
        <taxon>Fungi</taxon>
        <taxon>Fungi incertae sedis</taxon>
        <taxon>Mucoromycota</taxon>
        <taxon>Glomeromycotina</taxon>
        <taxon>Glomeromycetes</taxon>
        <taxon>Paraglomerales</taxon>
        <taxon>Paraglomeraceae</taxon>
        <taxon>Paraglomus</taxon>
    </lineage>
</organism>
<dbReference type="EMBL" id="CAJVPJ010007916">
    <property type="protein sequence ID" value="CAG8678342.1"/>
    <property type="molecule type" value="Genomic_DNA"/>
</dbReference>
<accession>A0A9N9HD26</accession>
<feature type="non-terminal residue" evidence="1">
    <location>
        <position position="1"/>
    </location>
</feature>
<evidence type="ECO:0000313" key="1">
    <source>
        <dbReference type="EMBL" id="CAG8678342.1"/>
    </source>
</evidence>
<proteinExistence type="predicted"/>
<sequence>QEVNYIAVANNELRVQESKLDIEMIHRSDSSNTENNMTNIKMEVERIQLPENSKSKELLNQMEEVQETKEEEINMTNSY</sequence>
<evidence type="ECO:0000313" key="2">
    <source>
        <dbReference type="Proteomes" id="UP000789572"/>
    </source>
</evidence>
<dbReference type="AlphaFoldDB" id="A0A9N9HD26"/>